<feature type="compositionally biased region" description="Low complexity" evidence="1">
    <location>
        <begin position="102"/>
        <end position="111"/>
    </location>
</feature>
<protein>
    <submittedName>
        <fullName evidence="2">Glutamate synthase 1 [NADH] chloroplastic</fullName>
    </submittedName>
</protein>
<feature type="region of interest" description="Disordered" evidence="1">
    <location>
        <begin position="98"/>
        <end position="226"/>
    </location>
</feature>
<sequence>ESHPPLRLPRRGTRLHPHPACGAAPQSPGNRLPLLQPNPRTRPSPYLESQLLHPHRQSTCRIWWSHLPLHAGARAHRRSPHPTFIPNHPIRRFRPIRAGQSRAEQPPRQAQAPPPPRLEEGGQAPPSPGRRRTSPAAAWKEEDKPRRRHPRIASPCPPRPPPHCNSRRAECSPTPCTIRGRGQGRRATLGRKGIPRGRDSGGTPLPPTHNTDPLLAELPPGISVGE</sequence>
<gene>
    <name evidence="2" type="ORF">ZEAMMB73_Zm00001d037175</name>
</gene>
<evidence type="ECO:0000313" key="2">
    <source>
        <dbReference type="EMBL" id="AQK83238.1"/>
    </source>
</evidence>
<dbReference type="EMBL" id="CM000782">
    <property type="protein sequence ID" value="AQK83238.1"/>
    <property type="molecule type" value="Genomic_DNA"/>
</dbReference>
<dbReference type="AlphaFoldDB" id="A0A1D6LVD4"/>
<organism evidence="2">
    <name type="scientific">Zea mays</name>
    <name type="common">Maize</name>
    <dbReference type="NCBI Taxonomy" id="4577"/>
    <lineage>
        <taxon>Eukaryota</taxon>
        <taxon>Viridiplantae</taxon>
        <taxon>Streptophyta</taxon>
        <taxon>Embryophyta</taxon>
        <taxon>Tracheophyta</taxon>
        <taxon>Spermatophyta</taxon>
        <taxon>Magnoliopsida</taxon>
        <taxon>Liliopsida</taxon>
        <taxon>Poales</taxon>
        <taxon>Poaceae</taxon>
        <taxon>PACMAD clade</taxon>
        <taxon>Panicoideae</taxon>
        <taxon>Andropogonodae</taxon>
        <taxon>Andropogoneae</taxon>
        <taxon>Tripsacinae</taxon>
        <taxon>Zea</taxon>
    </lineage>
</organism>
<proteinExistence type="predicted"/>
<feature type="region of interest" description="Disordered" evidence="1">
    <location>
        <begin position="1"/>
        <end position="47"/>
    </location>
</feature>
<feature type="compositionally biased region" description="Basic residues" evidence="1">
    <location>
        <begin position="8"/>
        <end position="17"/>
    </location>
</feature>
<feature type="non-terminal residue" evidence="2">
    <location>
        <position position="1"/>
    </location>
</feature>
<name>A0A1D6LVD4_MAIZE</name>
<accession>A0A1D6LVD4</accession>
<evidence type="ECO:0000256" key="1">
    <source>
        <dbReference type="SAM" id="MobiDB-lite"/>
    </source>
</evidence>
<reference evidence="2" key="1">
    <citation type="submission" date="2015-12" db="EMBL/GenBank/DDBJ databases">
        <title>Update maize B73 reference genome by single molecule sequencing technologies.</title>
        <authorList>
            <consortium name="Maize Genome Sequencing Project"/>
            <person name="Ware D."/>
        </authorList>
    </citation>
    <scope>NUCLEOTIDE SEQUENCE</scope>
    <source>
        <tissue evidence="2">Seedling</tissue>
    </source>
</reference>